<accession>A0ABD1Y5T3</accession>
<evidence type="ECO:0000313" key="3">
    <source>
        <dbReference type="Proteomes" id="UP001605036"/>
    </source>
</evidence>
<dbReference type="AlphaFoldDB" id="A0ABD1Y5T3"/>
<evidence type="ECO:0000256" key="1">
    <source>
        <dbReference type="SAM" id="MobiDB-lite"/>
    </source>
</evidence>
<protein>
    <submittedName>
        <fullName evidence="2">Uncharacterized protein</fullName>
    </submittedName>
</protein>
<feature type="region of interest" description="Disordered" evidence="1">
    <location>
        <begin position="1"/>
        <end position="20"/>
    </location>
</feature>
<sequence>MNFICTDRSSPRESSTEKGPLLGSKGKVYKMRDGLTFASVEYLVFLRIQGRRGSGEQEKEGAGTTAVLAAFRRSYVLWGFTGYADIALSLSEERSDPEAGFPDSCWDSGLRRLMV</sequence>
<dbReference type="EMBL" id="JBHFFA010000006">
    <property type="protein sequence ID" value="KAL2622109.1"/>
    <property type="molecule type" value="Genomic_DNA"/>
</dbReference>
<keyword evidence="3" id="KW-1185">Reference proteome</keyword>
<dbReference type="Proteomes" id="UP001605036">
    <property type="component" value="Unassembled WGS sequence"/>
</dbReference>
<evidence type="ECO:0000313" key="2">
    <source>
        <dbReference type="EMBL" id="KAL2622109.1"/>
    </source>
</evidence>
<gene>
    <name evidence="2" type="ORF">R1flu_002314</name>
</gene>
<comment type="caution">
    <text evidence="2">The sequence shown here is derived from an EMBL/GenBank/DDBJ whole genome shotgun (WGS) entry which is preliminary data.</text>
</comment>
<organism evidence="2 3">
    <name type="scientific">Riccia fluitans</name>
    <dbReference type="NCBI Taxonomy" id="41844"/>
    <lineage>
        <taxon>Eukaryota</taxon>
        <taxon>Viridiplantae</taxon>
        <taxon>Streptophyta</taxon>
        <taxon>Embryophyta</taxon>
        <taxon>Marchantiophyta</taxon>
        <taxon>Marchantiopsida</taxon>
        <taxon>Marchantiidae</taxon>
        <taxon>Marchantiales</taxon>
        <taxon>Ricciaceae</taxon>
        <taxon>Riccia</taxon>
    </lineage>
</organism>
<name>A0ABD1Y5T3_9MARC</name>
<proteinExistence type="predicted"/>
<reference evidence="2 3" key="1">
    <citation type="submission" date="2024-09" db="EMBL/GenBank/DDBJ databases">
        <title>Chromosome-scale assembly of Riccia fluitans.</title>
        <authorList>
            <person name="Paukszto L."/>
            <person name="Sawicki J."/>
            <person name="Karawczyk K."/>
            <person name="Piernik-Szablinska J."/>
            <person name="Szczecinska M."/>
            <person name="Mazdziarz M."/>
        </authorList>
    </citation>
    <scope>NUCLEOTIDE SEQUENCE [LARGE SCALE GENOMIC DNA]</scope>
    <source>
        <strain evidence="2">Rf_01</strain>
        <tissue evidence="2">Aerial parts of the thallus</tissue>
    </source>
</reference>